<gene>
    <name evidence="8" type="primary">LOC100204008</name>
</gene>
<feature type="region of interest" description="Disordered" evidence="2">
    <location>
        <begin position="508"/>
        <end position="527"/>
    </location>
</feature>
<reference evidence="8" key="1">
    <citation type="submission" date="2025-08" db="UniProtKB">
        <authorList>
            <consortium name="RefSeq"/>
        </authorList>
    </citation>
    <scope>IDENTIFICATION</scope>
</reference>
<dbReference type="InterPro" id="IPR001683">
    <property type="entry name" value="PX_dom"/>
</dbReference>
<dbReference type="Pfam" id="PF08628">
    <property type="entry name" value="Nexin_C"/>
    <property type="match status" value="1"/>
</dbReference>
<evidence type="ECO:0000256" key="1">
    <source>
        <dbReference type="ARBA" id="ARBA00010883"/>
    </source>
</evidence>
<dbReference type="SMART" id="SM00312">
    <property type="entry name" value="PX"/>
    <property type="match status" value="1"/>
</dbReference>
<dbReference type="PROSITE" id="PS50132">
    <property type="entry name" value="RGS"/>
    <property type="match status" value="1"/>
</dbReference>
<dbReference type="RefSeq" id="XP_065659374.1">
    <property type="nucleotide sequence ID" value="XM_065803302.1"/>
</dbReference>
<feature type="domain" description="RGS" evidence="4">
    <location>
        <begin position="320"/>
        <end position="452"/>
    </location>
</feature>
<dbReference type="InterPro" id="IPR036305">
    <property type="entry name" value="RGS_sf"/>
</dbReference>
<dbReference type="PANTHER" id="PTHR22775:SF44">
    <property type="entry name" value="SORTING NEXIN-14"/>
    <property type="match status" value="1"/>
</dbReference>
<dbReference type="InterPro" id="IPR044926">
    <property type="entry name" value="RGS_subdomain_2"/>
</dbReference>
<evidence type="ECO:0000313" key="8">
    <source>
        <dbReference type="RefSeq" id="XP_065659374.1"/>
    </source>
</evidence>
<dbReference type="Pfam" id="PF00787">
    <property type="entry name" value="PX"/>
    <property type="match status" value="1"/>
</dbReference>
<comment type="similarity">
    <text evidence="1">Belongs to the sorting nexin family.</text>
</comment>
<feature type="transmembrane region" description="Helical" evidence="3">
    <location>
        <begin position="6"/>
        <end position="23"/>
    </location>
</feature>
<dbReference type="InterPro" id="IPR016137">
    <property type="entry name" value="RGS"/>
</dbReference>
<dbReference type="InterPro" id="IPR013937">
    <property type="entry name" value="Sorting_nexin_C"/>
</dbReference>
<proteinExistence type="inferred from homology"/>
<evidence type="ECO:0000256" key="2">
    <source>
        <dbReference type="SAM" id="MobiDB-lite"/>
    </source>
</evidence>
<dbReference type="PROSITE" id="PS50195">
    <property type="entry name" value="PX"/>
    <property type="match status" value="1"/>
</dbReference>
<evidence type="ECO:0000259" key="5">
    <source>
        <dbReference type="PROSITE" id="PS50195"/>
    </source>
</evidence>
<feature type="domain" description="PXA" evidence="6">
    <location>
        <begin position="113"/>
        <end position="287"/>
    </location>
</feature>
<feature type="transmembrane region" description="Helical" evidence="3">
    <location>
        <begin position="30"/>
        <end position="49"/>
    </location>
</feature>
<dbReference type="SUPFAM" id="SSF48097">
    <property type="entry name" value="Regulator of G-protein signaling, RGS"/>
    <property type="match status" value="1"/>
</dbReference>
<sequence length="903" mass="104728">MAETHDINQIGVLSIILLILCTLTMVRYTFLVFSVWSFTFGIGVAFFLLRNYKVIPNLLLLLELTGTVKEVAELKEVQNEKKGCGVCLKKDCSRHKPETTSQPTFLLESLKVPKPVDDAITEFLEIVLGTHVYSWYWDISRDQRLIDEIRIMIRHCAAVILNRVQKKNIPQFLLKNCLKKFMIHLDCFFTSKQKASPNDDMQTFVFENKKFYKHFCLQSEAAELQYLRYTIHAILPYLMPSKAADCRGSTYLIEEICSSIILKPLMEKMSEPDVVNHLLLIFLDKSTLPEPDYPLSEKVTFLESFGKSRSHHTNSALTLSLYDLMHNAAYLYPMMQFMKRENALNLLQFCLAVEEFNQRSLAMDLSESEKVKLLDEAKQIHLDYFDSKAVDKINFPDDIVKEFQDAILSPNDSMTQLRTASPLFRAFEFASDLLEKYYVPLFHKSDEFFYLICGDRSPKQKKVVESNIEKRKFMPLAELSKLANRIKAKKQVLKSDNIISSETEVPNEENYEAFSNSDDEFDDADDSDDETYDLSYWHVVVSHIDFVMKENKKSFVFVINIERVGNSNSSCADSQWHVYRNYSEFYVLDSKLKSFHESLSNEVELPPKRTILKKDFGYLNSIKSKLQEYLQRLVRSPVLRTSSLLHSFLTPGAEITGMFEPDSVGKEAGRKMKSLKSKLVTEKGQNLLPFLNAYVLTAEPPVKKKVMPKSSLIHQHQKLNSRPYLQIPQNMCSINPQNHLFYSSNDTEYPCGITNYIIYAAKNFLKVAPWIHHLLICAQYLCLNTLDAFVERYVTYKLSLVTAELQLVSYIHLIRDIIFFDNEPPRTDFDKVARRDQALVELLDFLPERLRSLIGIENYDQAIKIIFEMFQYPKLNKQLLYVLLDELLLEIFPELKIENIGKK</sequence>
<keyword evidence="7" id="KW-1185">Reference proteome</keyword>
<dbReference type="Gene3D" id="3.30.1520.10">
    <property type="entry name" value="Phox-like domain"/>
    <property type="match status" value="1"/>
</dbReference>
<evidence type="ECO:0000259" key="4">
    <source>
        <dbReference type="PROSITE" id="PS50132"/>
    </source>
</evidence>
<dbReference type="SMART" id="SM00313">
    <property type="entry name" value="PXA"/>
    <property type="match status" value="1"/>
</dbReference>
<feature type="domain" description="PX" evidence="5">
    <location>
        <begin position="535"/>
        <end position="656"/>
    </location>
</feature>
<dbReference type="Pfam" id="PF00615">
    <property type="entry name" value="RGS"/>
    <property type="match status" value="1"/>
</dbReference>
<accession>A0ABM4CCG7</accession>
<dbReference type="InterPro" id="IPR036871">
    <property type="entry name" value="PX_dom_sf"/>
</dbReference>
<keyword evidence="3" id="KW-0472">Membrane</keyword>
<keyword evidence="3" id="KW-0812">Transmembrane</keyword>
<dbReference type="Pfam" id="PF02194">
    <property type="entry name" value="PXA"/>
    <property type="match status" value="1"/>
</dbReference>
<dbReference type="SUPFAM" id="SSF64268">
    <property type="entry name" value="PX domain"/>
    <property type="match status" value="1"/>
</dbReference>
<evidence type="ECO:0000256" key="3">
    <source>
        <dbReference type="SAM" id="Phobius"/>
    </source>
</evidence>
<dbReference type="InterPro" id="IPR003114">
    <property type="entry name" value="Phox_assoc"/>
</dbReference>
<keyword evidence="3" id="KW-1133">Transmembrane helix</keyword>
<evidence type="ECO:0000259" key="6">
    <source>
        <dbReference type="PROSITE" id="PS51207"/>
    </source>
</evidence>
<dbReference type="Proteomes" id="UP001652625">
    <property type="component" value="Chromosome 08"/>
</dbReference>
<name>A0ABM4CCG7_HYDVU</name>
<dbReference type="Gene3D" id="1.10.167.10">
    <property type="entry name" value="Regulator of G-protein Signalling 4, domain 2"/>
    <property type="match status" value="1"/>
</dbReference>
<dbReference type="GeneID" id="100204008"/>
<dbReference type="PROSITE" id="PS51207">
    <property type="entry name" value="PXA"/>
    <property type="match status" value="1"/>
</dbReference>
<protein>
    <submittedName>
        <fullName evidence="8">Sorting nexin-14 isoform X3</fullName>
    </submittedName>
</protein>
<evidence type="ECO:0000313" key="7">
    <source>
        <dbReference type="Proteomes" id="UP001652625"/>
    </source>
</evidence>
<dbReference type="PANTHER" id="PTHR22775">
    <property type="entry name" value="SORTING NEXIN"/>
    <property type="match status" value="1"/>
</dbReference>
<organism evidence="7 8">
    <name type="scientific">Hydra vulgaris</name>
    <name type="common">Hydra</name>
    <name type="synonym">Hydra attenuata</name>
    <dbReference type="NCBI Taxonomy" id="6087"/>
    <lineage>
        <taxon>Eukaryota</taxon>
        <taxon>Metazoa</taxon>
        <taxon>Cnidaria</taxon>
        <taxon>Hydrozoa</taxon>
        <taxon>Hydroidolina</taxon>
        <taxon>Anthoathecata</taxon>
        <taxon>Aplanulata</taxon>
        <taxon>Hydridae</taxon>
        <taxon>Hydra</taxon>
    </lineage>
</organism>